<dbReference type="Proteomes" id="UP001223016">
    <property type="component" value="Unassembled WGS sequence"/>
</dbReference>
<organism evidence="4 5">
    <name type="scientific">Pseudomonas serbiensis</name>
    <dbReference type="NCBI Taxonomy" id="3064350"/>
    <lineage>
        <taxon>Bacteria</taxon>
        <taxon>Pseudomonadati</taxon>
        <taxon>Pseudomonadota</taxon>
        <taxon>Gammaproteobacteria</taxon>
        <taxon>Pseudomonadales</taxon>
        <taxon>Pseudomonadaceae</taxon>
        <taxon>Pseudomonas</taxon>
    </lineage>
</organism>
<comment type="caution">
    <text evidence="4">The sequence shown here is derived from an EMBL/GenBank/DDBJ whole genome shotgun (WGS) entry which is preliminary data.</text>
</comment>
<evidence type="ECO:0000313" key="4">
    <source>
        <dbReference type="EMBL" id="MDO7926276.1"/>
    </source>
</evidence>
<reference evidence="4 5" key="1">
    <citation type="submission" date="2023-07" db="EMBL/GenBank/DDBJ databases">
        <title>Identification of four novel Pseudomonas species associated with bacterial leaf spot of cucurbits.</title>
        <authorList>
            <person name="Fullem K.R."/>
        </authorList>
    </citation>
    <scope>NUCLEOTIDE SEQUENCE [LARGE SCALE GENOMIC DNA]</scope>
    <source>
        <strain evidence="4 5">KFB 138</strain>
    </source>
</reference>
<evidence type="ECO:0000313" key="5">
    <source>
        <dbReference type="Proteomes" id="UP001223016"/>
    </source>
</evidence>
<dbReference type="Gene3D" id="3.40.50.360">
    <property type="match status" value="1"/>
</dbReference>
<dbReference type="InterPro" id="IPR008254">
    <property type="entry name" value="Flavodoxin/NO_synth"/>
</dbReference>
<name>A0ABT9CLB6_9PSED</name>
<evidence type="ECO:0000259" key="3">
    <source>
        <dbReference type="PROSITE" id="PS50902"/>
    </source>
</evidence>
<proteinExistence type="predicted"/>
<dbReference type="RefSeq" id="WP_201004606.1">
    <property type="nucleotide sequence ID" value="NZ_JAUQOO010000003.1"/>
</dbReference>
<dbReference type="EMBL" id="JAUQOO010000003">
    <property type="protein sequence ID" value="MDO7926276.1"/>
    <property type="molecule type" value="Genomic_DNA"/>
</dbReference>
<protein>
    <submittedName>
        <fullName evidence="4">Flavodoxin family protein</fullName>
    </submittedName>
</protein>
<accession>A0ABT9CLB6</accession>
<dbReference type="InterPro" id="IPR029039">
    <property type="entry name" value="Flavoprotein-like_sf"/>
</dbReference>
<keyword evidence="1" id="KW-0285">Flavoprotein</keyword>
<dbReference type="PANTHER" id="PTHR39201:SF1">
    <property type="entry name" value="FLAVODOXIN-LIKE DOMAIN-CONTAINING PROTEIN"/>
    <property type="match status" value="1"/>
</dbReference>
<sequence>MAGKPGDPAKKSLSHRYVIALALVAVVVSLSAFTAMAVKDQTYVGSPGFKATADVPHEYVVVYYSRSGHSEAVAHEVATRLNTPIARINANYPLSFQGQRKAIADAEAEAFPEIEVEAVDIQSAKRIYLVSPTWMFRPAPPLWTFVRDRDLSGKEVVLIMTGNSRFKSEEIDKFSQLIESRGGHLLYQEFIRRGRFFWQMSRAELLDSVQNLLEKKY</sequence>
<dbReference type="SUPFAM" id="SSF52218">
    <property type="entry name" value="Flavoproteins"/>
    <property type="match status" value="1"/>
</dbReference>
<dbReference type="PANTHER" id="PTHR39201">
    <property type="entry name" value="EXPORTED PROTEIN-RELATED"/>
    <property type="match status" value="1"/>
</dbReference>
<dbReference type="PROSITE" id="PS50902">
    <property type="entry name" value="FLAVODOXIN_LIKE"/>
    <property type="match status" value="1"/>
</dbReference>
<keyword evidence="5" id="KW-1185">Reference proteome</keyword>
<evidence type="ECO:0000256" key="1">
    <source>
        <dbReference type="ARBA" id="ARBA00022630"/>
    </source>
</evidence>
<keyword evidence="2" id="KW-0288">FMN</keyword>
<evidence type="ECO:0000256" key="2">
    <source>
        <dbReference type="ARBA" id="ARBA00022643"/>
    </source>
</evidence>
<gene>
    <name evidence="4" type="ORF">Q6A51_05755</name>
</gene>
<feature type="domain" description="Flavodoxin-like" evidence="3">
    <location>
        <begin position="59"/>
        <end position="217"/>
    </location>
</feature>